<dbReference type="WBParaSite" id="ASIM_0000185801-mRNA-1">
    <property type="protein sequence ID" value="ASIM_0000185801-mRNA-1"/>
    <property type="gene ID" value="ASIM_0000185801"/>
</dbReference>
<name>A0A0M3J2U6_ANISI</name>
<organism evidence="8">
    <name type="scientific">Anisakis simplex</name>
    <name type="common">Herring worm</name>
    <dbReference type="NCBI Taxonomy" id="6269"/>
    <lineage>
        <taxon>Eukaryota</taxon>
        <taxon>Metazoa</taxon>
        <taxon>Ecdysozoa</taxon>
        <taxon>Nematoda</taxon>
        <taxon>Chromadorea</taxon>
        <taxon>Rhabditida</taxon>
        <taxon>Spirurina</taxon>
        <taxon>Ascaridomorpha</taxon>
        <taxon>Ascaridoidea</taxon>
        <taxon>Anisakidae</taxon>
        <taxon>Anisakis</taxon>
        <taxon>Anisakis simplex complex</taxon>
    </lineage>
</organism>
<dbReference type="PANTHER" id="PTHR10332">
    <property type="entry name" value="EQUILIBRATIVE NUCLEOSIDE TRANSPORTER"/>
    <property type="match status" value="1"/>
</dbReference>
<feature type="transmembrane region" description="Helical" evidence="7">
    <location>
        <begin position="43"/>
        <end position="65"/>
    </location>
</feature>
<dbReference type="InterPro" id="IPR002259">
    <property type="entry name" value="Eqnu_transpt"/>
</dbReference>
<feature type="transmembrane region" description="Helical" evidence="7">
    <location>
        <begin position="12"/>
        <end position="31"/>
    </location>
</feature>
<evidence type="ECO:0000256" key="6">
    <source>
        <dbReference type="ARBA" id="ARBA00023136"/>
    </source>
</evidence>
<evidence type="ECO:0000256" key="5">
    <source>
        <dbReference type="ARBA" id="ARBA00022989"/>
    </source>
</evidence>
<keyword evidence="6 7" id="KW-0472">Membrane</keyword>
<dbReference type="AlphaFoldDB" id="A0A0M3J2U6"/>
<protein>
    <submittedName>
        <fullName evidence="8">Equilibrative nucleoside transporter 1 (inferred by orthology to a human protein)</fullName>
    </submittedName>
</protein>
<evidence type="ECO:0000256" key="2">
    <source>
        <dbReference type="ARBA" id="ARBA00007965"/>
    </source>
</evidence>
<evidence type="ECO:0000256" key="7">
    <source>
        <dbReference type="SAM" id="Phobius"/>
    </source>
</evidence>
<evidence type="ECO:0000313" key="8">
    <source>
        <dbReference type="WBParaSite" id="ASIM_0000185801-mRNA-1"/>
    </source>
</evidence>
<feature type="transmembrane region" description="Helical" evidence="7">
    <location>
        <begin position="85"/>
        <end position="108"/>
    </location>
</feature>
<dbReference type="SUPFAM" id="SSF103473">
    <property type="entry name" value="MFS general substrate transporter"/>
    <property type="match status" value="1"/>
</dbReference>
<sequence length="110" mass="11958">LLFNVGDLFQKGRALLLLSLLRFLLLPLIFFCNVHPRFHSTTLFHSDTIFVILISLLAVSNGLLFTSANVSATRKVDEDLRELTGSLMGLIAVISSVIGSIFGALIALSV</sequence>
<evidence type="ECO:0000256" key="1">
    <source>
        <dbReference type="ARBA" id="ARBA00004141"/>
    </source>
</evidence>
<dbReference type="InterPro" id="IPR036259">
    <property type="entry name" value="MFS_trans_sf"/>
</dbReference>
<dbReference type="GO" id="GO:0005337">
    <property type="term" value="F:nucleoside transmembrane transporter activity"/>
    <property type="evidence" value="ECO:0007669"/>
    <property type="project" value="InterPro"/>
</dbReference>
<keyword evidence="5 7" id="KW-1133">Transmembrane helix</keyword>
<dbReference type="Pfam" id="PF01733">
    <property type="entry name" value="Nucleoside_tran"/>
    <property type="match status" value="1"/>
</dbReference>
<comment type="subcellular location">
    <subcellularLocation>
        <location evidence="1">Membrane</location>
        <topology evidence="1">Multi-pass membrane protein</topology>
    </subcellularLocation>
</comment>
<dbReference type="PANTHER" id="PTHR10332:SF88">
    <property type="entry name" value="EQUILIBRATIVE NUCLEOSIDE TRANSPORTER 1, ISOFORM A"/>
    <property type="match status" value="1"/>
</dbReference>
<dbReference type="PRINTS" id="PR01130">
    <property type="entry name" value="DERENTRNSPRT"/>
</dbReference>
<reference evidence="8" key="1">
    <citation type="submission" date="2017-02" db="UniProtKB">
        <authorList>
            <consortium name="WormBaseParasite"/>
        </authorList>
    </citation>
    <scope>IDENTIFICATION</scope>
</reference>
<keyword evidence="4 7" id="KW-0812">Transmembrane</keyword>
<comment type="similarity">
    <text evidence="2">Belongs to the SLC29A/ENT transporter (TC 2.A.57) family.</text>
</comment>
<evidence type="ECO:0000256" key="3">
    <source>
        <dbReference type="ARBA" id="ARBA00022448"/>
    </source>
</evidence>
<proteinExistence type="inferred from homology"/>
<evidence type="ECO:0000256" key="4">
    <source>
        <dbReference type="ARBA" id="ARBA00022692"/>
    </source>
</evidence>
<accession>A0A0M3J2U6</accession>
<dbReference type="GO" id="GO:0005886">
    <property type="term" value="C:plasma membrane"/>
    <property type="evidence" value="ECO:0007669"/>
    <property type="project" value="TreeGrafter"/>
</dbReference>
<keyword evidence="3" id="KW-0813">Transport</keyword>